<dbReference type="CDD" id="cd04301">
    <property type="entry name" value="NAT_SF"/>
    <property type="match status" value="1"/>
</dbReference>
<dbReference type="InterPro" id="IPR000182">
    <property type="entry name" value="GNAT_dom"/>
</dbReference>
<feature type="domain" description="N-acetyltransferase" evidence="1">
    <location>
        <begin position="16"/>
        <end position="190"/>
    </location>
</feature>
<proteinExistence type="predicted"/>
<dbReference type="EMBL" id="BAOP01000017">
    <property type="protein sequence ID" value="GAC80396.1"/>
    <property type="molecule type" value="Genomic_DNA"/>
</dbReference>
<keyword evidence="2" id="KW-0808">Transferase</keyword>
<protein>
    <submittedName>
        <fullName evidence="2">Putative acetyltransferase</fullName>
    </submittedName>
</protein>
<dbReference type="Proteomes" id="UP000035009">
    <property type="component" value="Unassembled WGS sequence"/>
</dbReference>
<dbReference type="RefSeq" id="WP_008379389.1">
    <property type="nucleotide sequence ID" value="NZ_BAOP01000017.1"/>
</dbReference>
<dbReference type="Gene3D" id="3.40.630.30">
    <property type="match status" value="1"/>
</dbReference>
<dbReference type="STRING" id="410332.SAMN04488550_0243"/>
<evidence type="ECO:0000313" key="3">
    <source>
        <dbReference type="Proteomes" id="UP000035009"/>
    </source>
</evidence>
<dbReference type="GO" id="GO:0016747">
    <property type="term" value="F:acyltransferase activity, transferring groups other than amino-acyl groups"/>
    <property type="evidence" value="ECO:0007669"/>
    <property type="project" value="InterPro"/>
</dbReference>
<dbReference type="eggNOG" id="COG0456">
    <property type="taxonomic scope" value="Bacteria"/>
</dbReference>
<dbReference type="PROSITE" id="PS51186">
    <property type="entry name" value="GNAT"/>
    <property type="match status" value="1"/>
</dbReference>
<accession>M3TG10</accession>
<organism evidence="2 3">
    <name type="scientific">Gordonia malaquae NBRC 108250</name>
    <dbReference type="NCBI Taxonomy" id="1223542"/>
    <lineage>
        <taxon>Bacteria</taxon>
        <taxon>Bacillati</taxon>
        <taxon>Actinomycetota</taxon>
        <taxon>Actinomycetes</taxon>
        <taxon>Mycobacteriales</taxon>
        <taxon>Gordoniaceae</taxon>
        <taxon>Gordonia</taxon>
    </lineage>
</organism>
<reference evidence="2 3" key="1">
    <citation type="submission" date="2013-02" db="EMBL/GenBank/DDBJ databases">
        <title>Whole genome shotgun sequence of Gordonia malaquae NBRC 108250.</title>
        <authorList>
            <person name="Yoshida I."/>
            <person name="Hosoyama A."/>
            <person name="Tsuchikane K."/>
            <person name="Ando Y."/>
            <person name="Baba S."/>
            <person name="Ohji S."/>
            <person name="Hamada M."/>
            <person name="Tamura T."/>
            <person name="Yamazoe A."/>
            <person name="Yamazaki S."/>
            <person name="Fujita N."/>
        </authorList>
    </citation>
    <scope>NUCLEOTIDE SEQUENCE [LARGE SCALE GENOMIC DNA]</scope>
    <source>
        <strain evidence="2 3">NBRC 108250</strain>
    </source>
</reference>
<keyword evidence="3" id="KW-1185">Reference proteome</keyword>
<dbReference type="AlphaFoldDB" id="M3TG10"/>
<dbReference type="OrthoDB" id="3239945at2"/>
<dbReference type="InterPro" id="IPR016181">
    <property type="entry name" value="Acyl_CoA_acyltransferase"/>
</dbReference>
<evidence type="ECO:0000259" key="1">
    <source>
        <dbReference type="PROSITE" id="PS51186"/>
    </source>
</evidence>
<dbReference type="Pfam" id="PF00583">
    <property type="entry name" value="Acetyltransf_1"/>
    <property type="match status" value="1"/>
</dbReference>
<gene>
    <name evidence="2" type="ORF">GM1_017_00550</name>
</gene>
<evidence type="ECO:0000313" key="2">
    <source>
        <dbReference type="EMBL" id="GAC80396.1"/>
    </source>
</evidence>
<name>M3TG10_GORML</name>
<dbReference type="SUPFAM" id="SSF55729">
    <property type="entry name" value="Acyl-CoA N-acyltransferases (Nat)"/>
    <property type="match status" value="1"/>
</dbReference>
<comment type="caution">
    <text evidence="2">The sequence shown here is derived from an EMBL/GenBank/DDBJ whole genome shotgun (WGS) entry which is preliminary data.</text>
</comment>
<sequence length="190" mass="20580">MPIVVRAAHSFEDVRTMVGPKRPDASVCFCLSHRLPAKQNRALVGPARGEYVRSLCESTIAPGVLAYDGDDVVGWAGVAPRSETSFARSTKIPHLDDLPVWSVWCLRVRPGHRGEGITASLLDGAIDFARTNGAPVLEGYPSDNGADRIDLTMAFVGSRTMFERAGFVYAGPTSSLSGGFPRVIMRYDLR</sequence>